<proteinExistence type="predicted"/>
<evidence type="ECO:0000313" key="2">
    <source>
        <dbReference type="EMBL" id="CAA9893053.1"/>
    </source>
</evidence>
<comment type="caution">
    <text evidence="2">The sequence shown here is derived from an EMBL/GenBank/DDBJ whole genome shotgun (WGS) entry which is preliminary data.</text>
</comment>
<reference evidence="2 3" key="1">
    <citation type="submission" date="2020-02" db="EMBL/GenBank/DDBJ databases">
        <authorList>
            <person name="Hogendoorn C."/>
        </authorList>
    </citation>
    <scope>NUCLEOTIDE SEQUENCE [LARGE SCALE GENOMIC DNA]</scope>
    <source>
        <strain evidence="2">METHB21</strain>
    </source>
</reference>
<dbReference type="Proteomes" id="UP000494216">
    <property type="component" value="Unassembled WGS sequence"/>
</dbReference>
<evidence type="ECO:0000259" key="1">
    <source>
        <dbReference type="Pfam" id="PF06527"/>
    </source>
</evidence>
<evidence type="ECO:0000313" key="3">
    <source>
        <dbReference type="Proteomes" id="UP000494216"/>
    </source>
</evidence>
<dbReference type="EMBL" id="CADCXN010000132">
    <property type="protein sequence ID" value="CAA9893053.1"/>
    <property type="molecule type" value="Genomic_DNA"/>
</dbReference>
<protein>
    <recommendedName>
        <fullName evidence="1">TniQ domain-containing protein</fullName>
    </recommendedName>
</protein>
<dbReference type="RefSeq" id="WP_281355360.1">
    <property type="nucleotide sequence ID" value="NZ_CADCXN010000132.1"/>
</dbReference>
<dbReference type="Pfam" id="PF06527">
    <property type="entry name" value="TniQ"/>
    <property type="match status" value="1"/>
</dbReference>
<accession>A0A8S0XJC6</accession>
<keyword evidence="3" id="KW-1185">Reference proteome</keyword>
<dbReference type="AlphaFoldDB" id="A0A8S0XJC6"/>
<feature type="domain" description="TniQ" evidence="1">
    <location>
        <begin position="6"/>
        <end position="102"/>
    </location>
</feature>
<sequence length="115" mass="13561">MQKRWPLHPKPHSYETLEQYVRRLAECYGARYEHFCLRALGIPADDSQARRFQEPTPELLRRLSDGTGIPVGLLEQMTLLRIWNRLMDEMRQYAETPEGQAELKDFSNRLLSQNS</sequence>
<name>A0A8S0XJC6_9GAMM</name>
<organism evidence="2 3">
    <name type="scientific">Candidatus Methylobacter favarea</name>
    <dbReference type="NCBI Taxonomy" id="2707345"/>
    <lineage>
        <taxon>Bacteria</taxon>
        <taxon>Pseudomonadati</taxon>
        <taxon>Pseudomonadota</taxon>
        <taxon>Gammaproteobacteria</taxon>
        <taxon>Methylococcales</taxon>
        <taxon>Methylococcaceae</taxon>
        <taxon>Methylobacter</taxon>
    </lineage>
</organism>
<dbReference type="InterPro" id="IPR009492">
    <property type="entry name" value="TniQ"/>
</dbReference>
<gene>
    <name evidence="2" type="ORF">METHB2_970006</name>
</gene>